<dbReference type="InterPro" id="IPR006710">
    <property type="entry name" value="Glyco_hydro_43"/>
</dbReference>
<evidence type="ECO:0000313" key="10">
    <source>
        <dbReference type="Proteomes" id="UP000642125"/>
    </source>
</evidence>
<evidence type="ECO:0000256" key="1">
    <source>
        <dbReference type="ARBA" id="ARBA00004834"/>
    </source>
</evidence>
<evidence type="ECO:0000313" key="9">
    <source>
        <dbReference type="EMBL" id="GIG36026.1"/>
    </source>
</evidence>
<feature type="binding site" evidence="7">
    <location>
        <begin position="208"/>
        <end position="210"/>
    </location>
    <ligand>
        <name>substrate</name>
    </ligand>
</feature>
<evidence type="ECO:0000256" key="2">
    <source>
        <dbReference type="ARBA" id="ARBA00009865"/>
    </source>
</evidence>
<dbReference type="PANTHER" id="PTHR43301:SF3">
    <property type="entry name" value="ARABINAN ENDO-1,5-ALPHA-L-ARABINOSIDASE A-RELATED"/>
    <property type="match status" value="1"/>
</dbReference>
<comment type="caution">
    <text evidence="9">The sequence shown here is derived from an EMBL/GenBank/DDBJ whole genome shotgun (WGS) entry which is preliminary data.</text>
</comment>
<keyword evidence="3 5" id="KW-0378">Hydrolase</keyword>
<evidence type="ECO:0000256" key="7">
    <source>
        <dbReference type="PIRSR" id="PIRSR026534-2"/>
    </source>
</evidence>
<dbReference type="InterPro" id="IPR006311">
    <property type="entry name" value="TAT_signal"/>
</dbReference>
<protein>
    <submittedName>
        <fullName evidence="9">Arabinan endo-1,5-alpha-L-arabinosidase</fullName>
    </submittedName>
</protein>
<dbReference type="InterPro" id="IPR050727">
    <property type="entry name" value="GH43_arabinanases"/>
</dbReference>
<dbReference type="RefSeq" id="WP_239068602.1">
    <property type="nucleotide sequence ID" value="NZ_BONO01000008.1"/>
</dbReference>
<feature type="binding site" evidence="7">
    <location>
        <position position="62"/>
    </location>
    <ligand>
        <name>substrate</name>
    </ligand>
</feature>
<dbReference type="SUPFAM" id="SSF75005">
    <property type="entry name" value="Arabinanase/levansucrase/invertase"/>
    <property type="match status" value="1"/>
</dbReference>
<proteinExistence type="inferred from homology"/>
<dbReference type="GO" id="GO:0005975">
    <property type="term" value="P:carbohydrate metabolic process"/>
    <property type="evidence" value="ECO:0007669"/>
    <property type="project" value="InterPro"/>
</dbReference>
<evidence type="ECO:0000256" key="6">
    <source>
        <dbReference type="PIRSR" id="PIRSR026534-1"/>
    </source>
</evidence>
<dbReference type="PIRSF" id="PIRSF026534">
    <property type="entry name" value="Endo_alpha-L-arabinosidase"/>
    <property type="match status" value="1"/>
</dbReference>
<dbReference type="Pfam" id="PF04616">
    <property type="entry name" value="Glyco_hydro_43"/>
    <property type="match status" value="1"/>
</dbReference>
<accession>A0A919U387</accession>
<comment type="pathway">
    <text evidence="1 5">Glycan metabolism; L-arabinan degradation.</text>
</comment>
<evidence type="ECO:0000256" key="4">
    <source>
        <dbReference type="ARBA" id="ARBA00023295"/>
    </source>
</evidence>
<keyword evidence="4 5" id="KW-0326">Glycosidase</keyword>
<dbReference type="CDD" id="cd08998">
    <property type="entry name" value="GH43_Arb43a-like"/>
    <property type="match status" value="1"/>
</dbReference>
<dbReference type="Proteomes" id="UP000642125">
    <property type="component" value="Unassembled WGS sequence"/>
</dbReference>
<evidence type="ECO:0000256" key="8">
    <source>
        <dbReference type="PIRSR" id="PIRSR606710-2"/>
    </source>
</evidence>
<keyword evidence="10" id="KW-1185">Reference proteome</keyword>
<feature type="active site" description="Proton donor" evidence="6">
    <location>
        <position position="245"/>
    </location>
</feature>
<evidence type="ECO:0000256" key="3">
    <source>
        <dbReference type="ARBA" id="ARBA00022801"/>
    </source>
</evidence>
<dbReference type="PANTHER" id="PTHR43301">
    <property type="entry name" value="ARABINAN ENDO-1,5-ALPHA-L-ARABINOSIDASE"/>
    <property type="match status" value="1"/>
</dbReference>
<feature type="binding site" evidence="7">
    <location>
        <begin position="188"/>
        <end position="191"/>
    </location>
    <ligand>
        <name>substrate</name>
    </ligand>
</feature>
<dbReference type="GO" id="GO:0046558">
    <property type="term" value="F:arabinan endo-1,5-alpha-L-arabinosidase activity"/>
    <property type="evidence" value="ECO:0007669"/>
    <property type="project" value="InterPro"/>
</dbReference>
<feature type="site" description="Important for catalytic activity, responsible for pKa modulation of the active site Glu and correct orientation of both the proton donor and substrate" evidence="8">
    <location>
        <position position="191"/>
    </location>
</feature>
<comment type="similarity">
    <text evidence="2 5">Belongs to the glycosyl hydrolase 43 family.</text>
</comment>
<feature type="binding site" evidence="7">
    <location>
        <position position="149"/>
    </location>
    <ligand>
        <name>substrate</name>
    </ligand>
</feature>
<dbReference type="PROSITE" id="PS51318">
    <property type="entry name" value="TAT"/>
    <property type="match status" value="1"/>
</dbReference>
<dbReference type="AlphaFoldDB" id="A0A919U387"/>
<gene>
    <name evidence="9" type="ORF">Cpa01nite_14070</name>
</gene>
<sequence>MPDGAAAAGAPPSRPRRRGLLVAAAVMAVALAAAGGVAVAARAGAEPAATDLPVAGDVGVHDPALVVGEGDDPWYVYSTGDERENAGAVQVRRSTDRGATWEYVGTAWGPSDAPRWAQEAVPGVVNYWAPELHEHDGTWYLYYAASTFGSNRSVIGLRTSPTLDPDDPDYGWVDRGEVWRSEPTDGYNAIDPGIVEDADGTPWLVFGSYWSGIQVVELAWPDGLPAAGTTPVGLASRLSAPHAIEAPYVVEHDGWYYLLVSQDACCQGTDSTYRIAVGRSRDVTGPYVTRDGTDLLLDGGDVLLESAGDRVGPGGQSASRGVLAYHYYDAATGGTPTLGLREIAWDAEGWPVLATADEQPG</sequence>
<dbReference type="EMBL" id="BONO01000008">
    <property type="protein sequence ID" value="GIG36026.1"/>
    <property type="molecule type" value="Genomic_DNA"/>
</dbReference>
<dbReference type="InterPro" id="IPR023296">
    <property type="entry name" value="Glyco_hydro_beta-prop_sf"/>
</dbReference>
<dbReference type="Gene3D" id="2.115.10.20">
    <property type="entry name" value="Glycosyl hydrolase domain, family 43"/>
    <property type="match status" value="1"/>
</dbReference>
<evidence type="ECO:0000256" key="5">
    <source>
        <dbReference type="PIRNR" id="PIRNR026534"/>
    </source>
</evidence>
<reference evidence="9" key="1">
    <citation type="submission" date="2021-01" db="EMBL/GenBank/DDBJ databases">
        <title>Whole genome shotgun sequence of Cellulomonas pakistanensis NBRC 110800.</title>
        <authorList>
            <person name="Komaki H."/>
            <person name="Tamura T."/>
        </authorList>
    </citation>
    <scope>NUCLEOTIDE SEQUENCE</scope>
    <source>
        <strain evidence="9">NBRC 110800</strain>
    </source>
</reference>
<organism evidence="9 10">
    <name type="scientific">Cellulomonas pakistanensis</name>
    <dbReference type="NCBI Taxonomy" id="992287"/>
    <lineage>
        <taxon>Bacteria</taxon>
        <taxon>Bacillati</taxon>
        <taxon>Actinomycetota</taxon>
        <taxon>Actinomycetes</taxon>
        <taxon>Micrococcales</taxon>
        <taxon>Cellulomonadaceae</taxon>
        <taxon>Cellulomonas</taxon>
    </lineage>
</organism>
<feature type="active site" description="Proton acceptor" evidence="6">
    <location>
        <position position="62"/>
    </location>
</feature>
<dbReference type="InterPro" id="IPR016840">
    <property type="entry name" value="Glyco_hydro_43_endo_a_Ara-ase"/>
</dbReference>
<name>A0A919U387_9CELL</name>